<dbReference type="SUPFAM" id="SSF51182">
    <property type="entry name" value="RmlC-like cupins"/>
    <property type="match status" value="1"/>
</dbReference>
<dbReference type="OrthoDB" id="1973590at2"/>
<dbReference type="EMBL" id="PVEP01000011">
    <property type="protein sequence ID" value="PQV55093.1"/>
    <property type="molecule type" value="Genomic_DNA"/>
</dbReference>
<comment type="caution">
    <text evidence="2">The sequence shown here is derived from an EMBL/GenBank/DDBJ whole genome shotgun (WGS) entry which is preliminary data.</text>
</comment>
<evidence type="ECO:0000313" key="2">
    <source>
        <dbReference type="EMBL" id="PQV55093.1"/>
    </source>
</evidence>
<dbReference type="AlphaFoldDB" id="A0A2S8S2S8"/>
<dbReference type="InterPro" id="IPR014710">
    <property type="entry name" value="RmlC-like_jellyroll"/>
</dbReference>
<organism evidence="2 3">
    <name type="scientific">Albidovulum denitrificans</name>
    <dbReference type="NCBI Taxonomy" id="404881"/>
    <lineage>
        <taxon>Bacteria</taxon>
        <taxon>Pseudomonadati</taxon>
        <taxon>Pseudomonadota</taxon>
        <taxon>Alphaproteobacteria</taxon>
        <taxon>Rhodobacterales</taxon>
        <taxon>Paracoccaceae</taxon>
        <taxon>Albidovulum</taxon>
    </lineage>
</organism>
<dbReference type="Proteomes" id="UP000238338">
    <property type="component" value="Unassembled WGS sequence"/>
</dbReference>
<keyword evidence="3" id="KW-1185">Reference proteome</keyword>
<dbReference type="InterPro" id="IPR011051">
    <property type="entry name" value="RmlC_Cupin_sf"/>
</dbReference>
<protein>
    <submittedName>
        <fullName evidence="2">Cupin domain-containing protein</fullName>
    </submittedName>
</protein>
<dbReference type="InterPro" id="IPR013096">
    <property type="entry name" value="Cupin_2"/>
</dbReference>
<proteinExistence type="predicted"/>
<dbReference type="Gene3D" id="2.60.120.10">
    <property type="entry name" value="Jelly Rolls"/>
    <property type="match status" value="1"/>
</dbReference>
<feature type="domain" description="Cupin type-2" evidence="1">
    <location>
        <begin position="52"/>
        <end position="121"/>
    </location>
</feature>
<dbReference type="Pfam" id="PF07883">
    <property type="entry name" value="Cupin_2"/>
    <property type="match status" value="1"/>
</dbReference>
<name>A0A2S8S2S8_9RHOB</name>
<reference evidence="2 3" key="1">
    <citation type="submission" date="2018-02" db="EMBL/GenBank/DDBJ databases">
        <title>Genomic Encyclopedia of Archaeal and Bacterial Type Strains, Phase II (KMG-II): from individual species to whole genera.</title>
        <authorList>
            <person name="Goeker M."/>
        </authorList>
    </citation>
    <scope>NUCLEOTIDE SEQUENCE [LARGE SCALE GENOMIC DNA]</scope>
    <source>
        <strain evidence="2 3">DSM 18921</strain>
    </source>
</reference>
<gene>
    <name evidence="2" type="ORF">LX70_03611</name>
</gene>
<evidence type="ECO:0000313" key="3">
    <source>
        <dbReference type="Proteomes" id="UP000238338"/>
    </source>
</evidence>
<dbReference type="RefSeq" id="WP_105516162.1">
    <property type="nucleotide sequence ID" value="NZ_PVEP01000011.1"/>
</dbReference>
<sequence length="176" mass="19118">MEGERGPVGYLSRTALEALEEVHIRHPLNPASDVFLRRLAPVFGLKRLALYLARVPPGKESFACHRHYHDEEFLMILSGRGRAEIGDSSVEVGPGDVMGFTAPDGPPHHLTNPYRDDLIYLMGGESSGFDAAQFPKTGQHLVFAGTTILLLHDATLQKLCLNDWMAASPGGAEGEG</sequence>
<accession>A0A2S8S2S8</accession>
<evidence type="ECO:0000259" key="1">
    <source>
        <dbReference type="Pfam" id="PF07883"/>
    </source>
</evidence>